<gene>
    <name evidence="7" type="ORF">GM51_17115</name>
</gene>
<feature type="transmembrane region" description="Helical" evidence="5">
    <location>
        <begin position="7"/>
        <end position="35"/>
    </location>
</feature>
<dbReference type="PANTHER" id="PTHR33507">
    <property type="entry name" value="INNER MEMBRANE PROTEIN YBBJ"/>
    <property type="match status" value="1"/>
</dbReference>
<protein>
    <recommendedName>
        <fullName evidence="6">NfeD-like C-terminal domain-containing protein</fullName>
    </recommendedName>
</protein>
<dbReference type="InterPro" id="IPR002810">
    <property type="entry name" value="NfeD-like_C"/>
</dbReference>
<accession>A0A094PS05</accession>
<dbReference type="PANTHER" id="PTHR33507:SF3">
    <property type="entry name" value="INNER MEMBRANE PROTEIN YBBJ"/>
    <property type="match status" value="1"/>
</dbReference>
<evidence type="ECO:0000256" key="5">
    <source>
        <dbReference type="SAM" id="Phobius"/>
    </source>
</evidence>
<dbReference type="InterPro" id="IPR012340">
    <property type="entry name" value="NA-bd_OB-fold"/>
</dbReference>
<dbReference type="InterPro" id="IPR052165">
    <property type="entry name" value="Membrane_assoc_protease"/>
</dbReference>
<feature type="transmembrane region" description="Helical" evidence="5">
    <location>
        <begin position="41"/>
        <end position="59"/>
    </location>
</feature>
<dbReference type="Pfam" id="PF01957">
    <property type="entry name" value="NfeD"/>
    <property type="match status" value="1"/>
</dbReference>
<dbReference type="GO" id="GO:0005886">
    <property type="term" value="C:plasma membrane"/>
    <property type="evidence" value="ECO:0007669"/>
    <property type="project" value="TreeGrafter"/>
</dbReference>
<evidence type="ECO:0000256" key="2">
    <source>
        <dbReference type="ARBA" id="ARBA00022692"/>
    </source>
</evidence>
<evidence type="ECO:0000259" key="6">
    <source>
        <dbReference type="Pfam" id="PF01957"/>
    </source>
</evidence>
<dbReference type="EMBL" id="JNSL01000145">
    <property type="protein sequence ID" value="KGA14520.1"/>
    <property type="molecule type" value="Genomic_DNA"/>
</dbReference>
<evidence type="ECO:0000256" key="3">
    <source>
        <dbReference type="ARBA" id="ARBA00022989"/>
    </source>
</evidence>
<organism evidence="7">
    <name type="scientific">freshwater metagenome</name>
    <dbReference type="NCBI Taxonomy" id="449393"/>
    <lineage>
        <taxon>unclassified sequences</taxon>
        <taxon>metagenomes</taxon>
        <taxon>ecological metagenomes</taxon>
    </lineage>
</organism>
<name>A0A094PS05_9ZZZZ</name>
<keyword evidence="3 5" id="KW-1133">Transmembrane helix</keyword>
<keyword evidence="4 5" id="KW-0472">Membrane</keyword>
<comment type="subcellular location">
    <subcellularLocation>
        <location evidence="1">Membrane</location>
        <topology evidence="1">Multi-pass membrane protein</topology>
    </subcellularLocation>
</comment>
<proteinExistence type="predicted"/>
<dbReference type="SUPFAM" id="SSF141322">
    <property type="entry name" value="NfeD domain-like"/>
    <property type="match status" value="1"/>
</dbReference>
<dbReference type="Gene3D" id="2.40.50.140">
    <property type="entry name" value="Nucleic acid-binding proteins"/>
    <property type="match status" value="1"/>
</dbReference>
<keyword evidence="2 5" id="KW-0812">Transmembrane</keyword>
<reference evidence="7" key="1">
    <citation type="submission" date="2014-06" db="EMBL/GenBank/DDBJ databases">
        <title>Key roles for freshwater Actinobacteria revealed by deep metagenomic sequencing.</title>
        <authorList>
            <person name="Ghai R."/>
            <person name="Mizuno C.M."/>
            <person name="Picazo A."/>
            <person name="Camacho A."/>
            <person name="Rodriguez-Valera F."/>
        </authorList>
    </citation>
    <scope>NUCLEOTIDE SEQUENCE</scope>
</reference>
<dbReference type="AlphaFoldDB" id="A0A094PS05"/>
<sequence>MWLGAGGALLVAEMLTVDLLFASLAFSAFMAAIANGLGFEMAAQGLVFGLAAAISLFVLRPIALKHLKKRPADFATNVDALIGAPAVALTEVTVHDGQVKLSGEIWSARSQGALIDKDSMLEVVAIEGATAIVKVKG</sequence>
<comment type="caution">
    <text evidence="7">The sequence shown here is derived from an EMBL/GenBank/DDBJ whole genome shotgun (WGS) entry which is preliminary data.</text>
</comment>
<feature type="domain" description="NfeD-like C-terminal" evidence="6">
    <location>
        <begin position="78"/>
        <end position="134"/>
    </location>
</feature>
<evidence type="ECO:0000256" key="1">
    <source>
        <dbReference type="ARBA" id="ARBA00004141"/>
    </source>
</evidence>
<evidence type="ECO:0000256" key="4">
    <source>
        <dbReference type="ARBA" id="ARBA00023136"/>
    </source>
</evidence>
<evidence type="ECO:0000313" key="7">
    <source>
        <dbReference type="EMBL" id="KGA14520.1"/>
    </source>
</evidence>